<comment type="caution">
    <text evidence="4">The sequence shown here is derived from an EMBL/GenBank/DDBJ whole genome shotgun (WGS) entry which is preliminary data.</text>
</comment>
<dbReference type="EMBL" id="LNIX01000009">
    <property type="protein sequence ID" value="OXA50473.1"/>
    <property type="molecule type" value="Genomic_DNA"/>
</dbReference>
<dbReference type="Proteomes" id="UP000198287">
    <property type="component" value="Unassembled WGS sequence"/>
</dbReference>
<dbReference type="OMA" id="YSAPEYM"/>
<reference evidence="4 5" key="1">
    <citation type="submission" date="2015-12" db="EMBL/GenBank/DDBJ databases">
        <title>The genome of Folsomia candida.</title>
        <authorList>
            <person name="Faddeeva A."/>
            <person name="Derks M.F."/>
            <person name="Anvar Y."/>
            <person name="Smit S."/>
            <person name="Van Straalen N."/>
            <person name="Roelofs D."/>
        </authorList>
    </citation>
    <scope>NUCLEOTIDE SEQUENCE [LARGE SCALE GENOMIC DNA]</scope>
    <source>
        <strain evidence="4 5">VU population</strain>
        <tissue evidence="4">Whole body</tissue>
    </source>
</reference>
<evidence type="ECO:0000256" key="1">
    <source>
        <dbReference type="ARBA" id="ARBA00022460"/>
    </source>
</evidence>
<feature type="signal peptide" evidence="3">
    <location>
        <begin position="1"/>
        <end position="16"/>
    </location>
</feature>
<dbReference type="GO" id="GO:0031012">
    <property type="term" value="C:extracellular matrix"/>
    <property type="evidence" value="ECO:0007669"/>
    <property type="project" value="TreeGrafter"/>
</dbReference>
<sequence length="247" mass="24940">MYKVSVFLALVAACNAGAPLAYAGGYAAPAYAGYAAPAYAAPIARVAAPLAYAQPIARVAAAPLVAKTVVAQPEPFDPHPQYNYGYSVSDALTGDSKTASETRDGDVVKGQYSLVEPDGAIRTVTYTADPVNGFNAVVDRSAPAVTKAVVAAPAPVAYAAPAVVRAAPVAYAAPAVVRAAPVAYAQPAIRAYAQPAVAAYAAPAIRAYAAQPALVRAAPAFAAPIARSYGGAVVSTNFGSPYAQYAY</sequence>
<keyword evidence="5" id="KW-1185">Reference proteome</keyword>
<dbReference type="AlphaFoldDB" id="A0A226DYW1"/>
<dbReference type="PROSITE" id="PS00233">
    <property type="entry name" value="CHIT_BIND_RR_1"/>
    <property type="match status" value="1"/>
</dbReference>
<evidence type="ECO:0000256" key="3">
    <source>
        <dbReference type="SAM" id="SignalP"/>
    </source>
</evidence>
<gene>
    <name evidence="4" type="ORF">Fcan01_15031</name>
</gene>
<feature type="chain" id="PRO_5013189157" evidence="3">
    <location>
        <begin position="17"/>
        <end position="247"/>
    </location>
</feature>
<dbReference type="InterPro" id="IPR051217">
    <property type="entry name" value="Insect_Cuticle_Struc_Prot"/>
</dbReference>
<proteinExistence type="predicted"/>
<protein>
    <submittedName>
        <fullName evidence="4">Cuticle protein</fullName>
    </submittedName>
</protein>
<name>A0A226DYW1_FOLCA</name>
<keyword evidence="3" id="KW-0732">Signal</keyword>
<organism evidence="4 5">
    <name type="scientific">Folsomia candida</name>
    <name type="common">Springtail</name>
    <dbReference type="NCBI Taxonomy" id="158441"/>
    <lineage>
        <taxon>Eukaryota</taxon>
        <taxon>Metazoa</taxon>
        <taxon>Ecdysozoa</taxon>
        <taxon>Arthropoda</taxon>
        <taxon>Hexapoda</taxon>
        <taxon>Collembola</taxon>
        <taxon>Entomobryomorpha</taxon>
        <taxon>Isotomoidea</taxon>
        <taxon>Isotomidae</taxon>
        <taxon>Proisotominae</taxon>
        <taxon>Folsomia</taxon>
    </lineage>
</organism>
<evidence type="ECO:0000313" key="5">
    <source>
        <dbReference type="Proteomes" id="UP000198287"/>
    </source>
</evidence>
<evidence type="ECO:0000313" key="4">
    <source>
        <dbReference type="EMBL" id="OXA50473.1"/>
    </source>
</evidence>
<evidence type="ECO:0000256" key="2">
    <source>
        <dbReference type="PROSITE-ProRule" id="PRU00497"/>
    </source>
</evidence>
<dbReference type="PROSITE" id="PS51155">
    <property type="entry name" value="CHIT_BIND_RR_2"/>
    <property type="match status" value="1"/>
</dbReference>
<dbReference type="InterPro" id="IPR000618">
    <property type="entry name" value="Insect_cuticle"/>
</dbReference>
<dbReference type="GO" id="GO:0042302">
    <property type="term" value="F:structural constituent of cuticle"/>
    <property type="evidence" value="ECO:0007669"/>
    <property type="project" value="UniProtKB-UniRule"/>
</dbReference>
<dbReference type="Pfam" id="PF00379">
    <property type="entry name" value="Chitin_bind_4"/>
    <property type="match status" value="1"/>
</dbReference>
<dbReference type="InterPro" id="IPR031311">
    <property type="entry name" value="CHIT_BIND_RR_consensus"/>
</dbReference>
<dbReference type="PANTHER" id="PTHR12236:SF75">
    <property type="entry name" value="CUTICULAR PROTEIN 62BB, ISOFORM A"/>
    <property type="match status" value="1"/>
</dbReference>
<accession>A0A226DYW1</accession>
<keyword evidence="1 2" id="KW-0193">Cuticle</keyword>
<dbReference type="OrthoDB" id="10071059at2759"/>
<dbReference type="GO" id="GO:0005615">
    <property type="term" value="C:extracellular space"/>
    <property type="evidence" value="ECO:0007669"/>
    <property type="project" value="TreeGrafter"/>
</dbReference>
<dbReference type="PRINTS" id="PR00947">
    <property type="entry name" value="CUTICLE"/>
</dbReference>
<dbReference type="PANTHER" id="PTHR12236">
    <property type="entry name" value="STRUCTURAL CONTITUENT OF CUTICLE"/>
    <property type="match status" value="1"/>
</dbReference>